<evidence type="ECO:0000259" key="6">
    <source>
        <dbReference type="PROSITE" id="PS50995"/>
    </source>
</evidence>
<dbReference type="PANTHER" id="PTHR33164:SF100">
    <property type="entry name" value="OSPR"/>
    <property type="match status" value="1"/>
</dbReference>
<dbReference type="GO" id="GO:0003677">
    <property type="term" value="F:DNA binding"/>
    <property type="evidence" value="ECO:0007669"/>
    <property type="project" value="UniProtKB-KW"/>
</dbReference>
<keyword evidence="4" id="KW-0238">DNA-binding</keyword>
<protein>
    <submittedName>
        <fullName evidence="7">MarR family transcriptional regulator</fullName>
    </submittedName>
</protein>
<sequence>MSQSHSHSNCQSSIEDAILLENQICFPLYSAANAVIRAYRPLLEKLDLTYSQYLVMLVLWQKNGINVKDLGAKLYLDSGTLTPLLKRLESKGIVERRRGKDDERVRELYLTEMGQALKQQALSIPREMQCKFDLSWDELLTLKKLCERVIGQLG</sequence>
<evidence type="ECO:0000256" key="5">
    <source>
        <dbReference type="ARBA" id="ARBA00023163"/>
    </source>
</evidence>
<dbReference type="PANTHER" id="PTHR33164">
    <property type="entry name" value="TRANSCRIPTIONAL REGULATOR, MARR FAMILY"/>
    <property type="match status" value="1"/>
</dbReference>
<keyword evidence="3" id="KW-0805">Transcription regulation</keyword>
<dbReference type="AlphaFoldDB" id="A0A151JCZ1"/>
<dbReference type="Pfam" id="PF22381">
    <property type="entry name" value="Staph_reg_Sar_Rot"/>
    <property type="match status" value="1"/>
</dbReference>
<dbReference type="InterPro" id="IPR055166">
    <property type="entry name" value="Transc_reg_Sar_Rot_HTH"/>
</dbReference>
<evidence type="ECO:0000256" key="3">
    <source>
        <dbReference type="ARBA" id="ARBA00023015"/>
    </source>
</evidence>
<dbReference type="GO" id="GO:0003700">
    <property type="term" value="F:DNA-binding transcription factor activity"/>
    <property type="evidence" value="ECO:0007669"/>
    <property type="project" value="InterPro"/>
</dbReference>
<dbReference type="Proteomes" id="UP000075349">
    <property type="component" value="Unassembled WGS sequence"/>
</dbReference>
<dbReference type="InterPro" id="IPR036388">
    <property type="entry name" value="WH-like_DNA-bd_sf"/>
</dbReference>
<dbReference type="Gene3D" id="1.10.10.10">
    <property type="entry name" value="Winged helix-like DNA-binding domain superfamily/Winged helix DNA-binding domain"/>
    <property type="match status" value="1"/>
</dbReference>
<dbReference type="SMART" id="SM00347">
    <property type="entry name" value="HTH_MARR"/>
    <property type="match status" value="1"/>
</dbReference>
<reference evidence="8" key="1">
    <citation type="submission" date="2015-12" db="EMBL/GenBank/DDBJ databases">
        <authorList>
            <person name="Tarr C.L."/>
            <person name="Gladney L.M."/>
        </authorList>
    </citation>
    <scope>NUCLEOTIDE SEQUENCE [LARGE SCALE GENOMIC DNA]</scope>
    <source>
        <strain evidence="8">2756-81</strain>
    </source>
</reference>
<keyword evidence="5" id="KW-0804">Transcription</keyword>
<gene>
    <name evidence="7" type="ORF">AUQ44_16080</name>
</gene>
<dbReference type="InterPro" id="IPR000835">
    <property type="entry name" value="HTH_MarR-typ"/>
</dbReference>
<keyword evidence="2" id="KW-0963">Cytoplasm</keyword>
<dbReference type="InterPro" id="IPR039422">
    <property type="entry name" value="MarR/SlyA-like"/>
</dbReference>
<comment type="caution">
    <text evidence="7">The sequence shown here is derived from an EMBL/GenBank/DDBJ whole genome shotgun (WGS) entry which is preliminary data.</text>
</comment>
<evidence type="ECO:0000256" key="2">
    <source>
        <dbReference type="ARBA" id="ARBA00022490"/>
    </source>
</evidence>
<evidence type="ECO:0000313" key="7">
    <source>
        <dbReference type="EMBL" id="KYN23526.1"/>
    </source>
</evidence>
<dbReference type="PRINTS" id="PR00598">
    <property type="entry name" value="HTHMARR"/>
</dbReference>
<dbReference type="FunFam" id="1.10.10.10:FF:000163">
    <property type="entry name" value="MarR family transcriptional regulator"/>
    <property type="match status" value="1"/>
</dbReference>
<name>A0A151JCZ1_9VIBR</name>
<dbReference type="EMBL" id="LOMK01000002">
    <property type="protein sequence ID" value="KYN23526.1"/>
    <property type="molecule type" value="Genomic_DNA"/>
</dbReference>
<organism evidence="7 8">
    <name type="scientific">Vibrio cidicii</name>
    <dbReference type="NCBI Taxonomy" id="1763883"/>
    <lineage>
        <taxon>Bacteria</taxon>
        <taxon>Pseudomonadati</taxon>
        <taxon>Pseudomonadota</taxon>
        <taxon>Gammaproteobacteria</taxon>
        <taxon>Vibrionales</taxon>
        <taxon>Vibrionaceae</taxon>
        <taxon>Vibrio</taxon>
    </lineage>
</organism>
<evidence type="ECO:0000256" key="4">
    <source>
        <dbReference type="ARBA" id="ARBA00023125"/>
    </source>
</evidence>
<proteinExistence type="predicted"/>
<evidence type="ECO:0000313" key="8">
    <source>
        <dbReference type="Proteomes" id="UP000075349"/>
    </source>
</evidence>
<comment type="subcellular location">
    <subcellularLocation>
        <location evidence="1">Cytoplasm</location>
    </subcellularLocation>
</comment>
<accession>A0A151JCZ1</accession>
<dbReference type="GO" id="GO:0006950">
    <property type="term" value="P:response to stress"/>
    <property type="evidence" value="ECO:0007669"/>
    <property type="project" value="TreeGrafter"/>
</dbReference>
<dbReference type="SUPFAM" id="SSF46785">
    <property type="entry name" value="Winged helix' DNA-binding domain"/>
    <property type="match status" value="1"/>
</dbReference>
<evidence type="ECO:0000256" key="1">
    <source>
        <dbReference type="ARBA" id="ARBA00004496"/>
    </source>
</evidence>
<dbReference type="InterPro" id="IPR036390">
    <property type="entry name" value="WH_DNA-bd_sf"/>
</dbReference>
<dbReference type="PROSITE" id="PS50995">
    <property type="entry name" value="HTH_MARR_2"/>
    <property type="match status" value="1"/>
</dbReference>
<dbReference type="GO" id="GO:0005737">
    <property type="term" value="C:cytoplasm"/>
    <property type="evidence" value="ECO:0007669"/>
    <property type="project" value="UniProtKB-SubCell"/>
</dbReference>
<feature type="domain" description="HTH marR-type" evidence="6">
    <location>
        <begin position="21"/>
        <end position="151"/>
    </location>
</feature>